<evidence type="ECO:0000256" key="2">
    <source>
        <dbReference type="ARBA" id="ARBA00022771"/>
    </source>
</evidence>
<dbReference type="InterPro" id="IPR013083">
    <property type="entry name" value="Znf_RING/FYVE/PHD"/>
</dbReference>
<keyword evidence="7" id="KW-1185">Reference proteome</keyword>
<evidence type="ECO:0000256" key="4">
    <source>
        <dbReference type="PROSITE-ProRule" id="PRU00175"/>
    </source>
</evidence>
<evidence type="ECO:0000256" key="3">
    <source>
        <dbReference type="ARBA" id="ARBA00022833"/>
    </source>
</evidence>
<dbReference type="Gramene" id="OB12G12620.1">
    <property type="protein sequence ID" value="OB12G12620.1"/>
    <property type="gene ID" value="OB12G12620"/>
</dbReference>
<protein>
    <recommendedName>
        <fullName evidence="5">RING-type domain-containing protein</fullName>
    </recommendedName>
</protein>
<dbReference type="SUPFAM" id="SSF57850">
    <property type="entry name" value="RING/U-box"/>
    <property type="match status" value="1"/>
</dbReference>
<keyword evidence="3" id="KW-0862">Zinc</keyword>
<dbReference type="Gene3D" id="3.30.40.10">
    <property type="entry name" value="Zinc/RING finger domain, C3HC4 (zinc finger)"/>
    <property type="match status" value="1"/>
</dbReference>
<proteinExistence type="predicted"/>
<feature type="domain" description="RING-type" evidence="5">
    <location>
        <begin position="86"/>
        <end position="126"/>
    </location>
</feature>
<dbReference type="GO" id="GO:0061630">
    <property type="term" value="F:ubiquitin protein ligase activity"/>
    <property type="evidence" value="ECO:0007669"/>
    <property type="project" value="TreeGrafter"/>
</dbReference>
<accession>J3NBA4</accession>
<name>J3NBA4_ORYBR</name>
<dbReference type="eggNOG" id="KOG0800">
    <property type="taxonomic scope" value="Eukaryota"/>
</dbReference>
<dbReference type="GO" id="GO:0005634">
    <property type="term" value="C:nucleus"/>
    <property type="evidence" value="ECO:0007669"/>
    <property type="project" value="TreeGrafter"/>
</dbReference>
<dbReference type="Pfam" id="PF13639">
    <property type="entry name" value="zf-RING_2"/>
    <property type="match status" value="1"/>
</dbReference>
<reference evidence="6" key="1">
    <citation type="journal article" date="2013" name="Nat. Commun.">
        <title>Whole-genome sequencing of Oryza brachyantha reveals mechanisms underlying Oryza genome evolution.</title>
        <authorList>
            <person name="Chen J."/>
            <person name="Huang Q."/>
            <person name="Gao D."/>
            <person name="Wang J."/>
            <person name="Lang Y."/>
            <person name="Liu T."/>
            <person name="Li B."/>
            <person name="Bai Z."/>
            <person name="Luis Goicoechea J."/>
            <person name="Liang C."/>
            <person name="Chen C."/>
            <person name="Zhang W."/>
            <person name="Sun S."/>
            <person name="Liao Y."/>
            <person name="Zhang X."/>
            <person name="Yang L."/>
            <person name="Song C."/>
            <person name="Wang M."/>
            <person name="Shi J."/>
            <person name="Liu G."/>
            <person name="Liu J."/>
            <person name="Zhou H."/>
            <person name="Zhou W."/>
            <person name="Yu Q."/>
            <person name="An N."/>
            <person name="Chen Y."/>
            <person name="Cai Q."/>
            <person name="Wang B."/>
            <person name="Liu B."/>
            <person name="Min J."/>
            <person name="Huang Y."/>
            <person name="Wu H."/>
            <person name="Li Z."/>
            <person name="Zhang Y."/>
            <person name="Yin Y."/>
            <person name="Song W."/>
            <person name="Jiang J."/>
            <person name="Jackson S.A."/>
            <person name="Wing R.A."/>
            <person name="Wang J."/>
            <person name="Chen M."/>
        </authorList>
    </citation>
    <scope>NUCLEOTIDE SEQUENCE [LARGE SCALE GENOMIC DNA]</scope>
    <source>
        <strain evidence="6">cv. IRGC 101232</strain>
    </source>
</reference>
<dbReference type="Proteomes" id="UP000006038">
    <property type="component" value="Chromosome 12"/>
</dbReference>
<evidence type="ECO:0000313" key="7">
    <source>
        <dbReference type="Proteomes" id="UP000006038"/>
    </source>
</evidence>
<keyword evidence="1" id="KW-0479">Metal-binding</keyword>
<dbReference type="PANTHER" id="PTHR45931:SF23">
    <property type="entry name" value="OS12G0134500 PROTEIN"/>
    <property type="match status" value="1"/>
</dbReference>
<dbReference type="GO" id="GO:0006511">
    <property type="term" value="P:ubiquitin-dependent protein catabolic process"/>
    <property type="evidence" value="ECO:0007669"/>
    <property type="project" value="TreeGrafter"/>
</dbReference>
<keyword evidence="2 4" id="KW-0863">Zinc-finger</keyword>
<evidence type="ECO:0000313" key="6">
    <source>
        <dbReference type="EnsemblPlants" id="OB12G12620.1"/>
    </source>
</evidence>
<dbReference type="HOGENOM" id="CLU_1148739_0_0_1"/>
<dbReference type="PROSITE" id="PS50089">
    <property type="entry name" value="ZF_RING_2"/>
    <property type="match status" value="1"/>
</dbReference>
<dbReference type="InterPro" id="IPR051834">
    <property type="entry name" value="RING_finger_E3_ligase"/>
</dbReference>
<dbReference type="EnsemblPlants" id="OB12G12620.1">
    <property type="protein sequence ID" value="OB12G12620.1"/>
    <property type="gene ID" value="OB12G12620"/>
</dbReference>
<dbReference type="PANTHER" id="PTHR45931">
    <property type="entry name" value="SI:CH211-59O9.10"/>
    <property type="match status" value="1"/>
</dbReference>
<reference evidence="6" key="2">
    <citation type="submission" date="2015-02" db="UniProtKB">
        <authorList>
            <consortium name="EnsemblPlants"/>
        </authorList>
    </citation>
    <scope>IDENTIFICATION</scope>
</reference>
<dbReference type="InterPro" id="IPR001841">
    <property type="entry name" value="Znf_RING"/>
</dbReference>
<organism evidence="6">
    <name type="scientific">Oryza brachyantha</name>
    <name type="common">malo sina</name>
    <dbReference type="NCBI Taxonomy" id="4533"/>
    <lineage>
        <taxon>Eukaryota</taxon>
        <taxon>Viridiplantae</taxon>
        <taxon>Streptophyta</taxon>
        <taxon>Embryophyta</taxon>
        <taxon>Tracheophyta</taxon>
        <taxon>Spermatophyta</taxon>
        <taxon>Magnoliopsida</taxon>
        <taxon>Liliopsida</taxon>
        <taxon>Poales</taxon>
        <taxon>Poaceae</taxon>
        <taxon>BOP clade</taxon>
        <taxon>Oryzoideae</taxon>
        <taxon>Oryzeae</taxon>
        <taxon>Oryzinae</taxon>
        <taxon>Oryza</taxon>
    </lineage>
</organism>
<evidence type="ECO:0000256" key="1">
    <source>
        <dbReference type="ARBA" id="ARBA00022723"/>
    </source>
</evidence>
<sequence>MADEQRDPNQIRVSRAQLLAYLSFLQQAQLPDSVQAVNININRGIGEGGGGGEAYSNGGFGAVPASSEAIAALMETTVGETKEKACAVLEDFEEGERLKRTPCSHGFHASCISEWLRLSRLCPHCRFALPAQKDSEQKGATEALKIQILVYKDEQSEQPRVKGEKLRKMTIGITVNPGLSKAIPYNFLNGDVQQYRSEPAVSKNHGIFTLKRERKRREKKKQIYVGMDASGWQQQLGDKSLM</sequence>
<dbReference type="GO" id="GO:0008270">
    <property type="term" value="F:zinc ion binding"/>
    <property type="evidence" value="ECO:0007669"/>
    <property type="project" value="UniProtKB-KW"/>
</dbReference>
<dbReference type="AlphaFoldDB" id="J3NBA4"/>
<evidence type="ECO:0000259" key="5">
    <source>
        <dbReference type="PROSITE" id="PS50089"/>
    </source>
</evidence>